<dbReference type="PANTHER" id="PTHR46730">
    <property type="entry name" value="POLYCYSTIN-1"/>
    <property type="match status" value="1"/>
</dbReference>
<dbReference type="KEGG" id="dge:Dgeo_3026"/>
<dbReference type="Gene3D" id="2.60.40.10">
    <property type="entry name" value="Immunoglobulins"/>
    <property type="match status" value="3"/>
</dbReference>
<dbReference type="AlphaFoldDB" id="A8ZRF8"/>
<feature type="domain" description="PKD" evidence="6">
    <location>
        <begin position="352"/>
        <end position="420"/>
    </location>
</feature>
<dbReference type="Proteomes" id="UP000002431">
    <property type="component" value="Plasmid pDGEO02"/>
</dbReference>
<reference evidence="7" key="1">
    <citation type="submission" date="2007-10" db="EMBL/GenBank/DDBJ databases">
        <title>Complete sequence of Plasmid2 pDGEO02 of Deinococcus geothermalis DSM 11300.</title>
        <authorList>
            <consortium name="US DOE Joint Genome Institute"/>
            <person name="Copeland A."/>
            <person name="Lucas S."/>
            <person name="Lapidus A."/>
            <person name="Barry K."/>
            <person name="Detter J.C."/>
            <person name="Glavina del Rio T."/>
            <person name="Hammon N."/>
            <person name="Israni S."/>
            <person name="Dalin E."/>
            <person name="Tice H."/>
            <person name="Pitluck S."/>
            <person name="Brettin T."/>
            <person name="Bruce D."/>
            <person name="Han C."/>
            <person name="Tapia R."/>
            <person name="Saunders E."/>
            <person name="Gilna P."/>
            <person name="Schmutz J."/>
            <person name="Larimer F."/>
            <person name="Land M."/>
            <person name="Hauser L."/>
            <person name="Kyrpides N."/>
            <person name="Kim E."/>
            <person name="Daly M.J."/>
            <person name="Fredrickson J.K."/>
            <person name="Makarova K.S."/>
            <person name="Gaidamakova E.K."/>
            <person name="Zhai M."/>
            <person name="Richardson P."/>
        </authorList>
    </citation>
    <scope>NUCLEOTIDE SEQUENCE [LARGE SCALE GENOMIC DNA]</scope>
    <source>
        <strain evidence="7">DSM 11300</strain>
        <plasmid evidence="7">pDGEO02</plasmid>
    </source>
</reference>
<dbReference type="RefSeq" id="WP_012173320.1">
    <property type="nucleotide sequence ID" value="NC_009939.1"/>
</dbReference>
<evidence type="ECO:0000256" key="5">
    <source>
        <dbReference type="ARBA" id="ARBA00023136"/>
    </source>
</evidence>
<dbReference type="HOGENOM" id="CLU_493259_0_0_0"/>
<dbReference type="SUPFAM" id="SSF49299">
    <property type="entry name" value="PKD domain"/>
    <property type="match status" value="3"/>
</dbReference>
<keyword evidence="8" id="KW-1185">Reference proteome</keyword>
<evidence type="ECO:0000256" key="2">
    <source>
        <dbReference type="ARBA" id="ARBA00022692"/>
    </source>
</evidence>
<dbReference type="InterPro" id="IPR000601">
    <property type="entry name" value="PKD_dom"/>
</dbReference>
<proteinExistence type="predicted"/>
<evidence type="ECO:0000313" key="8">
    <source>
        <dbReference type="Proteomes" id="UP000002431"/>
    </source>
</evidence>
<keyword evidence="3" id="KW-0677">Repeat</keyword>
<organism evidence="7 8">
    <name type="scientific">Deinococcus geothermalis (strain DSM 11300 / CIP 105573 / AG-3a)</name>
    <dbReference type="NCBI Taxonomy" id="319795"/>
    <lineage>
        <taxon>Bacteria</taxon>
        <taxon>Thermotogati</taxon>
        <taxon>Deinococcota</taxon>
        <taxon>Deinococci</taxon>
        <taxon>Deinococcales</taxon>
        <taxon>Deinococcaceae</taxon>
        <taxon>Deinococcus</taxon>
    </lineage>
</organism>
<dbReference type="InterPro" id="IPR022409">
    <property type="entry name" value="PKD/Chitinase_dom"/>
</dbReference>
<dbReference type="GO" id="GO:0006816">
    <property type="term" value="P:calcium ion transport"/>
    <property type="evidence" value="ECO:0007669"/>
    <property type="project" value="TreeGrafter"/>
</dbReference>
<keyword evidence="5" id="KW-0472">Membrane</keyword>
<evidence type="ECO:0000256" key="1">
    <source>
        <dbReference type="ARBA" id="ARBA00004141"/>
    </source>
</evidence>
<dbReference type="EMBL" id="CP000856">
    <property type="protein sequence ID" value="ABW35067.1"/>
    <property type="molecule type" value="Genomic_DNA"/>
</dbReference>
<evidence type="ECO:0000313" key="7">
    <source>
        <dbReference type="EMBL" id="ABW35067.1"/>
    </source>
</evidence>
<dbReference type="SMART" id="SM00089">
    <property type="entry name" value="PKD"/>
    <property type="match status" value="3"/>
</dbReference>
<dbReference type="InterPro" id="IPR035986">
    <property type="entry name" value="PKD_dom_sf"/>
</dbReference>
<comment type="subcellular location">
    <subcellularLocation>
        <location evidence="1">Membrane</location>
        <topology evidence="1">Multi-pass membrane protein</topology>
    </subcellularLocation>
</comment>
<keyword evidence="2" id="KW-0812">Transmembrane</keyword>
<gene>
    <name evidence="7" type="ORF">Dgeo_3026</name>
</gene>
<dbReference type="CDD" id="cd00146">
    <property type="entry name" value="PKD"/>
    <property type="match status" value="3"/>
</dbReference>
<keyword evidence="4" id="KW-1133">Transmembrane helix</keyword>
<evidence type="ECO:0000256" key="4">
    <source>
        <dbReference type="ARBA" id="ARBA00022989"/>
    </source>
</evidence>
<accession>A8ZRF8</accession>
<dbReference type="GO" id="GO:0005886">
    <property type="term" value="C:plasma membrane"/>
    <property type="evidence" value="ECO:0007669"/>
    <property type="project" value="TreeGrafter"/>
</dbReference>
<dbReference type="PROSITE" id="PS50093">
    <property type="entry name" value="PKD"/>
    <property type="match status" value="3"/>
</dbReference>
<dbReference type="PANTHER" id="PTHR46730:SF1">
    <property type="entry name" value="PLAT DOMAIN-CONTAINING PROTEIN"/>
    <property type="match status" value="1"/>
</dbReference>
<name>A8ZRF8_DEIGD</name>
<feature type="domain" description="PKD" evidence="6">
    <location>
        <begin position="178"/>
        <end position="242"/>
    </location>
</feature>
<keyword evidence="7" id="KW-0614">Plasmid</keyword>
<sequence length="552" mass="56430">MADLTGTQQVTLTLTVQAFSTSTRAHADVFNAMWQLMLNNDATIAALLDALTNRVNQLAGNHVSVQDVAGLQDALNGKANVGHGHAMAEVAGLTDALNGKANVGHAHSIGEVAGLNEALNSRTLVGHNHAVAEITGLPAELADLKARLTALERGGSNTGSDGITADFTVTNGGTPGLVTFRATATSSEPDATITSYDWAFGDGTTASGANVTHTYSGNGPYVAALTVRNSAGSSRVVRKTVTPPAQAPQQGVITADYTTTNGAQPGLVNFSATASTTAGSITAFDWTFGDGATASGANVSHTYSGNGPYNVALTVRDSTGSSTTVNHNVTPPPQSVVTVDFTPSYPGGQGAVTFNANASSSYGGIVAYEWAFGDGATGSGNSVSHTYANPGNYNVTLLARDSTGKTASVTKSVAARPATTFQPTYGDGSAISYPVQISYLHTENEDREGGGIVRGREVDLPALVRFNPNLGGVQPTSATVTVDGESTGGGGIQVWNGNTNTQLGVLPADARNTRTFPVAYTGGVLDLRLTLNDGGFAQYGGNIYGVTLNLSY</sequence>
<dbReference type="GO" id="GO:0005261">
    <property type="term" value="F:monoatomic cation channel activity"/>
    <property type="evidence" value="ECO:0007669"/>
    <property type="project" value="TreeGrafter"/>
</dbReference>
<geneLocation type="plasmid" evidence="7 8">
    <name>pDGEO02</name>
</geneLocation>
<feature type="domain" description="PKD" evidence="6">
    <location>
        <begin position="268"/>
        <end position="330"/>
    </location>
</feature>
<evidence type="ECO:0000259" key="6">
    <source>
        <dbReference type="PROSITE" id="PS50093"/>
    </source>
</evidence>
<dbReference type="InterPro" id="IPR013783">
    <property type="entry name" value="Ig-like_fold"/>
</dbReference>
<dbReference type="Pfam" id="PF18911">
    <property type="entry name" value="PKD_4"/>
    <property type="match status" value="3"/>
</dbReference>
<protein>
    <submittedName>
        <fullName evidence="7">PKD domain containing protein</fullName>
    </submittedName>
</protein>
<dbReference type="Pfam" id="PF12789">
    <property type="entry name" value="PTR"/>
    <property type="match status" value="1"/>
</dbReference>
<evidence type="ECO:0000256" key="3">
    <source>
        <dbReference type="ARBA" id="ARBA00022737"/>
    </source>
</evidence>